<keyword evidence="1" id="KW-0812">Transmembrane</keyword>
<gene>
    <name evidence="2" type="ORF">RFI_17068</name>
</gene>
<feature type="transmembrane region" description="Helical" evidence="1">
    <location>
        <begin position="42"/>
        <end position="61"/>
    </location>
</feature>
<dbReference type="EMBL" id="ASPP01012886">
    <property type="protein sequence ID" value="ETO20150.1"/>
    <property type="molecule type" value="Genomic_DNA"/>
</dbReference>
<reference evidence="2 3" key="1">
    <citation type="journal article" date="2013" name="Curr. Biol.">
        <title>The Genome of the Foraminiferan Reticulomyxa filosa.</title>
        <authorList>
            <person name="Glockner G."/>
            <person name="Hulsmann N."/>
            <person name="Schleicher M."/>
            <person name="Noegel A.A."/>
            <person name="Eichinger L."/>
            <person name="Gallinger C."/>
            <person name="Pawlowski J."/>
            <person name="Sierra R."/>
            <person name="Euteneuer U."/>
            <person name="Pillet L."/>
            <person name="Moustafa A."/>
            <person name="Platzer M."/>
            <person name="Groth M."/>
            <person name="Szafranski K."/>
            <person name="Schliwa M."/>
        </authorList>
    </citation>
    <scope>NUCLEOTIDE SEQUENCE [LARGE SCALE GENOMIC DNA]</scope>
</reference>
<evidence type="ECO:0008006" key="4">
    <source>
        <dbReference type="Google" id="ProtNLM"/>
    </source>
</evidence>
<dbReference type="OMA" id="NIHMREY"/>
<evidence type="ECO:0000313" key="2">
    <source>
        <dbReference type="EMBL" id="ETO20150.1"/>
    </source>
</evidence>
<name>X6N1J4_RETFI</name>
<proteinExistence type="predicted"/>
<dbReference type="PANTHER" id="PTHR31303">
    <property type="entry name" value="CTP-DEPENDENT DIACYLGLYCEROL KINASE 1"/>
    <property type="match status" value="1"/>
</dbReference>
<accession>X6N1J4</accession>
<dbReference type="Proteomes" id="UP000023152">
    <property type="component" value="Unassembled WGS sequence"/>
</dbReference>
<dbReference type="PANTHER" id="PTHR31303:SF1">
    <property type="entry name" value="CTP-DEPENDENT DIACYLGLYCEROL KINASE 1"/>
    <property type="match status" value="1"/>
</dbReference>
<keyword evidence="3" id="KW-1185">Reference proteome</keyword>
<evidence type="ECO:0000313" key="3">
    <source>
        <dbReference type="Proteomes" id="UP000023152"/>
    </source>
</evidence>
<sequence length="133" mass="15010">MYIFVYVCVFMCQCVVFLILGDMSAAIFGISFGKVKIGKKSLEGTLAMFSVCFVVGINMFWNIHMREYPVILASLVAALTELIEPWGINDNLTIPFFSCLALQFGFHRIATCDRNWDVWSLLDPSVVENLVSH</sequence>
<organism evidence="2 3">
    <name type="scientific">Reticulomyxa filosa</name>
    <dbReference type="NCBI Taxonomy" id="46433"/>
    <lineage>
        <taxon>Eukaryota</taxon>
        <taxon>Sar</taxon>
        <taxon>Rhizaria</taxon>
        <taxon>Retaria</taxon>
        <taxon>Foraminifera</taxon>
        <taxon>Monothalamids</taxon>
        <taxon>Reticulomyxidae</taxon>
        <taxon>Reticulomyxa</taxon>
    </lineage>
</organism>
<dbReference type="AlphaFoldDB" id="X6N1J4"/>
<feature type="transmembrane region" description="Helical" evidence="1">
    <location>
        <begin position="6"/>
        <end position="30"/>
    </location>
</feature>
<dbReference type="InterPro" id="IPR037997">
    <property type="entry name" value="Dgk1-like"/>
</dbReference>
<dbReference type="OrthoDB" id="5673at2759"/>
<protein>
    <recommendedName>
        <fullName evidence="4">Dolichol kinase</fullName>
    </recommendedName>
</protein>
<evidence type="ECO:0000256" key="1">
    <source>
        <dbReference type="SAM" id="Phobius"/>
    </source>
</evidence>
<comment type="caution">
    <text evidence="2">The sequence shown here is derived from an EMBL/GenBank/DDBJ whole genome shotgun (WGS) entry which is preliminary data.</text>
</comment>
<keyword evidence="1" id="KW-0472">Membrane</keyword>
<keyword evidence="1" id="KW-1133">Transmembrane helix</keyword>
<dbReference type="GO" id="GO:0004143">
    <property type="term" value="F:ATP-dependent diacylglycerol kinase activity"/>
    <property type="evidence" value="ECO:0007669"/>
    <property type="project" value="InterPro"/>
</dbReference>